<dbReference type="InterPro" id="IPR020846">
    <property type="entry name" value="MFS_dom"/>
</dbReference>
<organism evidence="8 9">
    <name type="scientific">SAR92 clade bacterium</name>
    <dbReference type="NCBI Taxonomy" id="2315479"/>
    <lineage>
        <taxon>Bacteria</taxon>
        <taxon>Pseudomonadati</taxon>
        <taxon>Pseudomonadota</taxon>
        <taxon>Gammaproteobacteria</taxon>
        <taxon>Cellvibrionales</taxon>
        <taxon>Porticoccaceae</taxon>
        <taxon>SAR92 clade</taxon>
    </lineage>
</organism>
<feature type="transmembrane region" description="Helical" evidence="6">
    <location>
        <begin position="103"/>
        <end position="128"/>
    </location>
</feature>
<dbReference type="EMBL" id="SHBP01000024">
    <property type="protein sequence ID" value="RZO18772.1"/>
    <property type="molecule type" value="Genomic_DNA"/>
</dbReference>
<comment type="caution">
    <text evidence="8">The sequence shown here is derived from an EMBL/GenBank/DDBJ whole genome shotgun (WGS) entry which is preliminary data.</text>
</comment>
<keyword evidence="2" id="KW-1003">Cell membrane</keyword>
<feature type="transmembrane region" description="Helical" evidence="6">
    <location>
        <begin position="49"/>
        <end position="68"/>
    </location>
</feature>
<feature type="transmembrane region" description="Helical" evidence="6">
    <location>
        <begin position="80"/>
        <end position="97"/>
    </location>
</feature>
<protein>
    <submittedName>
        <fullName evidence="8">MFS transporter</fullName>
    </submittedName>
</protein>
<feature type="transmembrane region" description="Helical" evidence="6">
    <location>
        <begin position="254"/>
        <end position="274"/>
    </location>
</feature>
<feature type="transmembrane region" description="Helical" evidence="6">
    <location>
        <begin position="149"/>
        <end position="167"/>
    </location>
</feature>
<feature type="transmembrane region" description="Helical" evidence="6">
    <location>
        <begin position="12"/>
        <end position="29"/>
    </location>
</feature>
<feature type="transmembrane region" description="Helical" evidence="6">
    <location>
        <begin position="391"/>
        <end position="410"/>
    </location>
</feature>
<keyword evidence="5 6" id="KW-0472">Membrane</keyword>
<dbReference type="InterPro" id="IPR036259">
    <property type="entry name" value="MFS_trans_sf"/>
</dbReference>
<comment type="subcellular location">
    <subcellularLocation>
        <location evidence="1">Cell membrane</location>
        <topology evidence="1">Multi-pass membrane protein</topology>
    </subcellularLocation>
</comment>
<evidence type="ECO:0000256" key="5">
    <source>
        <dbReference type="ARBA" id="ARBA00023136"/>
    </source>
</evidence>
<dbReference type="GO" id="GO:0022857">
    <property type="term" value="F:transmembrane transporter activity"/>
    <property type="evidence" value="ECO:0007669"/>
    <property type="project" value="InterPro"/>
</dbReference>
<reference evidence="8 9" key="1">
    <citation type="submission" date="2019-02" db="EMBL/GenBank/DDBJ databases">
        <title>Prokaryotic population dynamics and viral predation in marine succession experiment using metagenomics: the confinement effect.</title>
        <authorList>
            <person name="Haro-Moreno J.M."/>
            <person name="Rodriguez-Valera F."/>
            <person name="Lopez-Perez M."/>
        </authorList>
    </citation>
    <scope>NUCLEOTIDE SEQUENCE [LARGE SCALE GENOMIC DNA]</scope>
    <source>
        <strain evidence="8">MED-G170</strain>
    </source>
</reference>
<dbReference type="Proteomes" id="UP000315889">
    <property type="component" value="Unassembled WGS sequence"/>
</dbReference>
<keyword evidence="4 6" id="KW-1133">Transmembrane helix</keyword>
<evidence type="ECO:0000313" key="9">
    <source>
        <dbReference type="Proteomes" id="UP000315889"/>
    </source>
</evidence>
<dbReference type="CDD" id="cd06174">
    <property type="entry name" value="MFS"/>
    <property type="match status" value="1"/>
</dbReference>
<evidence type="ECO:0000256" key="2">
    <source>
        <dbReference type="ARBA" id="ARBA00022475"/>
    </source>
</evidence>
<dbReference type="Gene3D" id="1.20.1250.20">
    <property type="entry name" value="MFS general substrate transporter like domains"/>
    <property type="match status" value="2"/>
</dbReference>
<evidence type="ECO:0000259" key="7">
    <source>
        <dbReference type="PROSITE" id="PS50850"/>
    </source>
</evidence>
<dbReference type="Pfam" id="PF07690">
    <property type="entry name" value="MFS_1"/>
    <property type="match status" value="1"/>
</dbReference>
<feature type="transmembrane region" description="Helical" evidence="6">
    <location>
        <begin position="230"/>
        <end position="248"/>
    </location>
</feature>
<dbReference type="PANTHER" id="PTHR43124:SF3">
    <property type="entry name" value="CHLORAMPHENICOL EFFLUX PUMP RV0191"/>
    <property type="match status" value="1"/>
</dbReference>
<evidence type="ECO:0000313" key="8">
    <source>
        <dbReference type="EMBL" id="RZO18772.1"/>
    </source>
</evidence>
<dbReference type="GO" id="GO:0005886">
    <property type="term" value="C:plasma membrane"/>
    <property type="evidence" value="ECO:0007669"/>
    <property type="project" value="UniProtKB-SubCell"/>
</dbReference>
<evidence type="ECO:0000256" key="4">
    <source>
        <dbReference type="ARBA" id="ARBA00022989"/>
    </source>
</evidence>
<dbReference type="InterPro" id="IPR050189">
    <property type="entry name" value="MFS_Efflux_Transporters"/>
</dbReference>
<proteinExistence type="predicted"/>
<gene>
    <name evidence="8" type="ORF">EVB03_09415</name>
</gene>
<evidence type="ECO:0000256" key="6">
    <source>
        <dbReference type="SAM" id="Phobius"/>
    </source>
</evidence>
<evidence type="ECO:0000256" key="1">
    <source>
        <dbReference type="ARBA" id="ARBA00004651"/>
    </source>
</evidence>
<feature type="transmembrane region" description="Helical" evidence="6">
    <location>
        <begin position="295"/>
        <end position="313"/>
    </location>
</feature>
<feature type="domain" description="Major facilitator superfamily (MFS) profile" evidence="7">
    <location>
        <begin position="1"/>
        <end position="415"/>
    </location>
</feature>
<name>A0A520MC07_9GAMM</name>
<dbReference type="PANTHER" id="PTHR43124">
    <property type="entry name" value="PURINE EFFLUX PUMP PBUE"/>
    <property type="match status" value="1"/>
</dbReference>
<dbReference type="InterPro" id="IPR011701">
    <property type="entry name" value="MFS"/>
</dbReference>
<accession>A0A520MC07</accession>
<feature type="transmembrane region" description="Helical" evidence="6">
    <location>
        <begin position="353"/>
        <end position="371"/>
    </location>
</feature>
<dbReference type="AlphaFoldDB" id="A0A520MC07"/>
<feature type="transmembrane region" description="Helical" evidence="6">
    <location>
        <begin position="179"/>
        <end position="199"/>
    </location>
</feature>
<dbReference type="SUPFAM" id="SSF103473">
    <property type="entry name" value="MFS general substrate transporter"/>
    <property type="match status" value="1"/>
</dbReference>
<feature type="transmembrane region" description="Helical" evidence="6">
    <location>
        <begin position="319"/>
        <end position="341"/>
    </location>
</feature>
<evidence type="ECO:0000256" key="3">
    <source>
        <dbReference type="ARBA" id="ARBA00022692"/>
    </source>
</evidence>
<sequence length="418" mass="45917">MQLTTSSTLRSYSQLALIVIAAGAIYPLLYLRQNFELSILESFDITQTQLRYCSSMLGLIFVITYVPSGWLADRFSSRKLLSLSLLATGLLGIWFSTMPSYDALLVIYGAWGIATGLTFWSAHIKLVAMLARADQQGRFFGILDGGRGLVEALLATVAVAIFAYVLSQSSGTTSLALKQVIYLYVGVLLVVSPLVYWLLDDFEEESEAEETASTRPFIEDLMDVLRRREIWLCALCIVCGYQLFYATYSFSAYLQQNFGLTAVAVGTITVAKLWMRPIGGIAAGFIGDWSNPEKVLSILLVLASISLSMMAFLPTTSATFMMVTLVLLIGLLTYGVRGLYWATLGGCNVPNKIKGLAIGMISMIGYFPEWYLPLISAPLLEQYPGGLGYKIYYLIISACGLFGAYGAYLLSKPNKNDQ</sequence>
<dbReference type="PROSITE" id="PS50850">
    <property type="entry name" value="MFS"/>
    <property type="match status" value="1"/>
</dbReference>
<keyword evidence="3 6" id="KW-0812">Transmembrane</keyword>